<feature type="domain" description="Transport inhibitor response 1" evidence="2">
    <location>
        <begin position="134"/>
        <end position="180"/>
    </location>
</feature>
<dbReference type="Pfam" id="PF18791">
    <property type="entry name" value="Transp_inhibit"/>
    <property type="match status" value="1"/>
</dbReference>
<dbReference type="Proteomes" id="UP001412067">
    <property type="component" value="Unassembled WGS sequence"/>
</dbReference>
<sequence length="181" mass="20353">MVLYVSCFLAETLQVPSPCAVIQLKSAPSQSKSSDLTHTSLLSDNKYILAHIENTTLSEPAMDNRKHLSRALSFGISDLALDCVMGYINHPYDRGAISLVCKKWHWIDCLTQKHVTIAICYSTMPQRLRERFPRPESLKLKGKPRAAMFFNLIPGDWGGYAGPWVNEVASQFSCLKSLHLR</sequence>
<dbReference type="InterPro" id="IPR032675">
    <property type="entry name" value="LRR_dom_sf"/>
</dbReference>
<evidence type="ECO:0000313" key="3">
    <source>
        <dbReference type="EMBL" id="KAK8966523.1"/>
    </source>
</evidence>
<reference evidence="3 4" key="1">
    <citation type="journal article" date="2022" name="Nat. Plants">
        <title>Genomes of leafy and leafless Platanthera orchids illuminate the evolution of mycoheterotrophy.</title>
        <authorList>
            <person name="Li M.H."/>
            <person name="Liu K.W."/>
            <person name="Li Z."/>
            <person name="Lu H.C."/>
            <person name="Ye Q.L."/>
            <person name="Zhang D."/>
            <person name="Wang J.Y."/>
            <person name="Li Y.F."/>
            <person name="Zhong Z.M."/>
            <person name="Liu X."/>
            <person name="Yu X."/>
            <person name="Liu D.K."/>
            <person name="Tu X.D."/>
            <person name="Liu B."/>
            <person name="Hao Y."/>
            <person name="Liao X.Y."/>
            <person name="Jiang Y.T."/>
            <person name="Sun W.H."/>
            <person name="Chen J."/>
            <person name="Chen Y.Q."/>
            <person name="Ai Y."/>
            <person name="Zhai J.W."/>
            <person name="Wu S.S."/>
            <person name="Zhou Z."/>
            <person name="Hsiao Y.Y."/>
            <person name="Wu W.L."/>
            <person name="Chen Y.Y."/>
            <person name="Lin Y.F."/>
            <person name="Hsu J.L."/>
            <person name="Li C.Y."/>
            <person name="Wang Z.W."/>
            <person name="Zhao X."/>
            <person name="Zhong W.Y."/>
            <person name="Ma X.K."/>
            <person name="Ma L."/>
            <person name="Huang J."/>
            <person name="Chen G.Z."/>
            <person name="Huang M.Z."/>
            <person name="Huang L."/>
            <person name="Peng D.H."/>
            <person name="Luo Y.B."/>
            <person name="Zou S.Q."/>
            <person name="Chen S.P."/>
            <person name="Lan S."/>
            <person name="Tsai W.C."/>
            <person name="Van de Peer Y."/>
            <person name="Liu Z.J."/>
        </authorList>
    </citation>
    <scope>NUCLEOTIDE SEQUENCE [LARGE SCALE GENOMIC DNA]</scope>
    <source>
        <strain evidence="3">Lor288</strain>
    </source>
</reference>
<name>A0ABR2MQR6_9ASPA</name>
<dbReference type="Gene3D" id="1.20.1280.50">
    <property type="match status" value="1"/>
</dbReference>
<dbReference type="InterPro" id="IPR041101">
    <property type="entry name" value="Transp_inhibit"/>
</dbReference>
<dbReference type="InterPro" id="IPR041567">
    <property type="entry name" value="COI1_F-box"/>
</dbReference>
<evidence type="ECO:0000259" key="1">
    <source>
        <dbReference type="Pfam" id="PF18511"/>
    </source>
</evidence>
<dbReference type="Gene3D" id="3.80.10.10">
    <property type="entry name" value="Ribonuclease Inhibitor"/>
    <property type="match status" value="1"/>
</dbReference>
<evidence type="ECO:0000259" key="2">
    <source>
        <dbReference type="Pfam" id="PF18791"/>
    </source>
</evidence>
<gene>
    <name evidence="3" type="primary">COI1</name>
    <name evidence="3" type="ORF">KSP40_PGU002063</name>
</gene>
<accession>A0ABR2MQR6</accession>
<dbReference type="EMBL" id="JBBWWR010000005">
    <property type="protein sequence ID" value="KAK8966523.1"/>
    <property type="molecule type" value="Genomic_DNA"/>
</dbReference>
<evidence type="ECO:0000313" key="4">
    <source>
        <dbReference type="Proteomes" id="UP001412067"/>
    </source>
</evidence>
<comment type="caution">
    <text evidence="3">The sequence shown here is derived from an EMBL/GenBank/DDBJ whole genome shotgun (WGS) entry which is preliminary data.</text>
</comment>
<organism evidence="3 4">
    <name type="scientific">Platanthera guangdongensis</name>
    <dbReference type="NCBI Taxonomy" id="2320717"/>
    <lineage>
        <taxon>Eukaryota</taxon>
        <taxon>Viridiplantae</taxon>
        <taxon>Streptophyta</taxon>
        <taxon>Embryophyta</taxon>
        <taxon>Tracheophyta</taxon>
        <taxon>Spermatophyta</taxon>
        <taxon>Magnoliopsida</taxon>
        <taxon>Liliopsida</taxon>
        <taxon>Asparagales</taxon>
        <taxon>Orchidaceae</taxon>
        <taxon>Orchidoideae</taxon>
        <taxon>Orchideae</taxon>
        <taxon>Orchidinae</taxon>
        <taxon>Platanthera</taxon>
    </lineage>
</organism>
<keyword evidence="4" id="KW-1185">Reference proteome</keyword>
<proteinExistence type="predicted"/>
<protein>
    <submittedName>
        <fullName evidence="3">Coronatine-insensitive protein 1</fullName>
    </submittedName>
</protein>
<feature type="domain" description="COI1 F-box" evidence="1">
    <location>
        <begin position="75"/>
        <end position="114"/>
    </location>
</feature>
<dbReference type="Pfam" id="PF18511">
    <property type="entry name" value="F-box_5"/>
    <property type="match status" value="1"/>
</dbReference>